<evidence type="ECO:0000313" key="2">
    <source>
        <dbReference type="Proteomes" id="UP000092932"/>
    </source>
</evidence>
<dbReference type="Pfam" id="PF05960">
    <property type="entry name" value="DUF885"/>
    <property type="match status" value="1"/>
</dbReference>
<dbReference type="RefSeq" id="WP_067678219.1">
    <property type="nucleotide sequence ID" value="NZ_CP016591.1"/>
</dbReference>
<name>A0A1B2ADB4_9SPHN</name>
<sequence>MTSHCDFTRRQALAGLGGVSVAALSGCATTALRTPGISPELLLEEIAWNLLEHKPGRATSLGVDTGTRARLRGLLEDTSAEGQAEIAATLRSDLARARAVDTAPLDAASRTSFEVVESAYSTALDGFALPYGDVAVGSWRNSPYVVLQNVGAYLDLPRFMSAQHPVRDRDDAEAYLSRLEQIPRVFEGELGRIRAARSIGLVPPGFLLDKAIGAMERSIADARSAEGTYVTGLTRRSEAIPGNWGARARALTPAIAEALDRLLVELKTQRSVADMDPGMWSQPRGDEWYAWGLRAATTTRLTPDEIHSIGLRELDEIHARMDTLLQQAGYAQGSVGDRMKALAEDPRYKFSQGDAGRAEIMAFIEQRLAWIKAQMPRAFAHVVDPNMEVRRLPLAEEPGGPGAYGGAGSKDGTIPGRMWINLRTTDLHRKYDLPTLTHHEMVPGHIWQGEYSNRLPLIRSILSFSAFSEGWALYAEQLADELGAYDENPQWRLGYLQSQAFRACRLVVDTGLHHKRWSRQQGVDFFVNRNGDNADSIASEVDRYCSWPGQACGYKIGHTEMNRQRTRAKAELGARFDLRAFNQAVVDGGNVPLDVMARTVSRYVAGARS</sequence>
<evidence type="ECO:0008006" key="3">
    <source>
        <dbReference type="Google" id="ProtNLM"/>
    </source>
</evidence>
<dbReference type="EMBL" id="CP016591">
    <property type="protein sequence ID" value="ANY20091.1"/>
    <property type="molecule type" value="Genomic_DNA"/>
</dbReference>
<evidence type="ECO:0000313" key="1">
    <source>
        <dbReference type="EMBL" id="ANY20091.1"/>
    </source>
</evidence>
<accession>A0A1B2ADB4</accession>
<dbReference type="OrthoDB" id="9763405at2"/>
<dbReference type="STRING" id="692370.A6F68_01578"/>
<gene>
    <name evidence="1" type="ORF">A6F68_01578</name>
</gene>
<protein>
    <recommendedName>
        <fullName evidence="3">DUF885 domain-containing protein</fullName>
    </recommendedName>
</protein>
<keyword evidence="2" id="KW-1185">Reference proteome</keyword>
<organism evidence="1 2">
    <name type="scientific">Tsuneonella dongtanensis</name>
    <dbReference type="NCBI Taxonomy" id="692370"/>
    <lineage>
        <taxon>Bacteria</taxon>
        <taxon>Pseudomonadati</taxon>
        <taxon>Pseudomonadota</taxon>
        <taxon>Alphaproteobacteria</taxon>
        <taxon>Sphingomonadales</taxon>
        <taxon>Erythrobacteraceae</taxon>
        <taxon>Tsuneonella</taxon>
    </lineage>
</organism>
<dbReference type="PANTHER" id="PTHR33361">
    <property type="entry name" value="GLR0591 PROTEIN"/>
    <property type="match status" value="1"/>
</dbReference>
<dbReference type="InterPro" id="IPR010281">
    <property type="entry name" value="DUF885"/>
</dbReference>
<dbReference type="Proteomes" id="UP000092932">
    <property type="component" value="Chromosome"/>
</dbReference>
<proteinExistence type="predicted"/>
<dbReference type="AlphaFoldDB" id="A0A1B2ADB4"/>
<dbReference type="PANTHER" id="PTHR33361:SF2">
    <property type="entry name" value="DUF885 DOMAIN-CONTAINING PROTEIN"/>
    <property type="match status" value="1"/>
</dbReference>
<dbReference type="KEGG" id="ado:A6F68_01578"/>
<reference evidence="1 2" key="1">
    <citation type="submission" date="2016-07" db="EMBL/GenBank/DDBJ databases">
        <title>Complete genome sequence of Altererythrobacter dongtanensis KCTC 22672, a type strain with esterase isolated from tidal flat.</title>
        <authorList>
            <person name="Cheng H."/>
            <person name="Wu Y.-H."/>
            <person name="Zhou P."/>
            <person name="Huo Y.-Y."/>
            <person name="Wang C.-S."/>
            <person name="Xu X.-W."/>
        </authorList>
    </citation>
    <scope>NUCLEOTIDE SEQUENCE [LARGE SCALE GENOMIC DNA]</scope>
    <source>
        <strain evidence="1 2">KCTC 22672</strain>
    </source>
</reference>
<dbReference type="PATRIC" id="fig|692370.5.peg.1591"/>